<accession>A0A6I2R0C2</accession>
<feature type="compositionally biased region" description="Polar residues" evidence="1">
    <location>
        <begin position="119"/>
        <end position="140"/>
    </location>
</feature>
<name>A0A6I2R0C2_FLAPL</name>
<sequence length="194" mass="21765">MEREPNTEYVLSLSYGKDSLACLGAIEELGWPLDRIIHAEVWATDDIPADLPPMVSFKVHADKIIRERYGVEVEHQCAVRNGEKLTYEKLFYHVPIRKETTINRFGEGGGISDCRVPTSPRSMVQQPTQTPKSATGSRLQSAHGAKSSKTGLILGFPIIKGNWCTSDLKRRVFYWPHCTRGKNKYCAVPRNSCG</sequence>
<evidence type="ECO:0000256" key="1">
    <source>
        <dbReference type="SAM" id="MobiDB-lite"/>
    </source>
</evidence>
<dbReference type="RefSeq" id="WP_172697316.1">
    <property type="nucleotide sequence ID" value="NZ_WKPR01000004.1"/>
</dbReference>
<organism evidence="2 3">
    <name type="scientific">Flavonifractor plautii</name>
    <name type="common">Fusobacterium plautii</name>
    <dbReference type="NCBI Taxonomy" id="292800"/>
    <lineage>
        <taxon>Bacteria</taxon>
        <taxon>Bacillati</taxon>
        <taxon>Bacillota</taxon>
        <taxon>Clostridia</taxon>
        <taxon>Eubacteriales</taxon>
        <taxon>Oscillospiraceae</taxon>
        <taxon>Flavonifractor</taxon>
    </lineage>
</organism>
<evidence type="ECO:0000313" key="2">
    <source>
        <dbReference type="EMBL" id="MSB18873.1"/>
    </source>
</evidence>
<reference evidence="2 3" key="1">
    <citation type="journal article" date="2019" name="Nat. Med.">
        <title>A library of human gut bacterial isolates paired with longitudinal multiomics data enables mechanistic microbiome research.</title>
        <authorList>
            <person name="Poyet M."/>
            <person name="Groussin M."/>
            <person name="Gibbons S.M."/>
            <person name="Avila-Pacheco J."/>
            <person name="Jiang X."/>
            <person name="Kearney S.M."/>
            <person name="Perrotta A.R."/>
            <person name="Berdy B."/>
            <person name="Zhao S."/>
            <person name="Lieberman T.D."/>
            <person name="Swanson P.K."/>
            <person name="Smith M."/>
            <person name="Roesemann S."/>
            <person name="Alexander J.E."/>
            <person name="Rich S.A."/>
            <person name="Livny J."/>
            <person name="Vlamakis H."/>
            <person name="Clish C."/>
            <person name="Bullock K."/>
            <person name="Deik A."/>
            <person name="Scott J."/>
            <person name="Pierce K.A."/>
            <person name="Xavier R.J."/>
            <person name="Alm E.J."/>
        </authorList>
    </citation>
    <scope>NUCLEOTIDE SEQUENCE [LARGE SCALE GENOMIC DNA]</scope>
    <source>
        <strain evidence="2 3">BIOML-A2</strain>
    </source>
</reference>
<evidence type="ECO:0000313" key="3">
    <source>
        <dbReference type="Proteomes" id="UP000434475"/>
    </source>
</evidence>
<evidence type="ECO:0008006" key="4">
    <source>
        <dbReference type="Google" id="ProtNLM"/>
    </source>
</evidence>
<comment type="caution">
    <text evidence="2">The sequence shown here is derived from an EMBL/GenBank/DDBJ whole genome shotgun (WGS) entry which is preliminary data.</text>
</comment>
<dbReference type="EMBL" id="WKPR01000004">
    <property type="protein sequence ID" value="MSB18873.1"/>
    <property type="molecule type" value="Genomic_DNA"/>
</dbReference>
<feature type="region of interest" description="Disordered" evidence="1">
    <location>
        <begin position="116"/>
        <end position="144"/>
    </location>
</feature>
<dbReference type="AlphaFoldDB" id="A0A6I2R0C2"/>
<dbReference type="Proteomes" id="UP000434475">
    <property type="component" value="Unassembled WGS sequence"/>
</dbReference>
<proteinExistence type="predicted"/>
<gene>
    <name evidence="2" type="ORF">GKE97_04995</name>
</gene>
<protein>
    <recommendedName>
        <fullName evidence="4">Phosphoadenosine phosphosulphate reductase domain-containing protein</fullName>
    </recommendedName>
</protein>